<evidence type="ECO:0000313" key="2">
    <source>
        <dbReference type="Proteomes" id="UP000009168"/>
    </source>
</evidence>
<name>W7XE18_TETTS</name>
<reference evidence="2" key="1">
    <citation type="journal article" date="2006" name="PLoS Biol.">
        <title>Macronuclear genome sequence of the ciliate Tetrahymena thermophila, a model eukaryote.</title>
        <authorList>
            <person name="Eisen J.A."/>
            <person name="Coyne R.S."/>
            <person name="Wu M."/>
            <person name="Wu D."/>
            <person name="Thiagarajan M."/>
            <person name="Wortman J.R."/>
            <person name="Badger J.H."/>
            <person name="Ren Q."/>
            <person name="Amedeo P."/>
            <person name="Jones K.M."/>
            <person name="Tallon L.J."/>
            <person name="Delcher A.L."/>
            <person name="Salzberg S.L."/>
            <person name="Silva J.C."/>
            <person name="Haas B.J."/>
            <person name="Majoros W.H."/>
            <person name="Farzad M."/>
            <person name="Carlton J.M."/>
            <person name="Smith R.K. Jr."/>
            <person name="Garg J."/>
            <person name="Pearlman R.E."/>
            <person name="Karrer K.M."/>
            <person name="Sun L."/>
            <person name="Manning G."/>
            <person name="Elde N.C."/>
            <person name="Turkewitz A.P."/>
            <person name="Asai D.J."/>
            <person name="Wilkes D.E."/>
            <person name="Wang Y."/>
            <person name="Cai H."/>
            <person name="Collins K."/>
            <person name="Stewart B.A."/>
            <person name="Lee S.R."/>
            <person name="Wilamowska K."/>
            <person name="Weinberg Z."/>
            <person name="Ruzzo W.L."/>
            <person name="Wloga D."/>
            <person name="Gaertig J."/>
            <person name="Frankel J."/>
            <person name="Tsao C.-C."/>
            <person name="Gorovsky M.A."/>
            <person name="Keeling P.J."/>
            <person name="Waller R.F."/>
            <person name="Patron N.J."/>
            <person name="Cherry J.M."/>
            <person name="Stover N.A."/>
            <person name="Krieger C.J."/>
            <person name="del Toro C."/>
            <person name="Ryder H.F."/>
            <person name="Williamson S.C."/>
            <person name="Barbeau R.A."/>
            <person name="Hamilton E.P."/>
            <person name="Orias E."/>
        </authorList>
    </citation>
    <scope>NUCLEOTIDE SEQUENCE [LARGE SCALE GENOMIC DNA]</scope>
    <source>
        <strain evidence="2">SB210</strain>
    </source>
</reference>
<keyword evidence="2" id="KW-1185">Reference proteome</keyword>
<dbReference type="RefSeq" id="XP_012655274.1">
    <property type="nucleotide sequence ID" value="XM_012799820.1"/>
</dbReference>
<proteinExistence type="predicted"/>
<evidence type="ECO:0000313" key="1">
    <source>
        <dbReference type="EMBL" id="EWS72181.1"/>
    </source>
</evidence>
<dbReference type="KEGG" id="tet:TTHERM_000691225"/>
<dbReference type="Proteomes" id="UP000009168">
    <property type="component" value="Unassembled WGS sequence"/>
</dbReference>
<gene>
    <name evidence="1" type="ORF">TTHERM_000691225</name>
</gene>
<protein>
    <submittedName>
        <fullName evidence="1">Uncharacterized protein</fullName>
    </submittedName>
</protein>
<accession>W7XE18</accession>
<dbReference type="EMBL" id="GG662490">
    <property type="protein sequence ID" value="EWS72181.1"/>
    <property type="molecule type" value="Genomic_DNA"/>
</dbReference>
<dbReference type="InParanoid" id="W7XE18"/>
<organism evidence="1 2">
    <name type="scientific">Tetrahymena thermophila (strain SB210)</name>
    <dbReference type="NCBI Taxonomy" id="312017"/>
    <lineage>
        <taxon>Eukaryota</taxon>
        <taxon>Sar</taxon>
        <taxon>Alveolata</taxon>
        <taxon>Ciliophora</taxon>
        <taxon>Intramacronucleata</taxon>
        <taxon>Oligohymenophorea</taxon>
        <taxon>Hymenostomatida</taxon>
        <taxon>Tetrahymenina</taxon>
        <taxon>Tetrahymenidae</taxon>
        <taxon>Tetrahymena</taxon>
    </lineage>
</organism>
<sequence>MLILCKYYNFRLLQIMQKEYQSKTLFQEYLIPHQNLILKSLKVRQRERLTQGYIQNSLLATQQEILYLLYMMQNYSFLLFFHESQISFEICLAFFGRLINKSIRIDQIFEEEINFLDQLLFQHFWLLDYEYSSSQSVLPALALGQSAINLTLIACSSLNNAFIIKSNNKFINNSTQILISNYILFLQIIQKLNNSRQNRQYFKEDIFKEILYIYNYFI</sequence>
<dbReference type="GeneID" id="24440224"/>
<dbReference type="AlphaFoldDB" id="W7XE18"/>